<proteinExistence type="predicted"/>
<name>A0A3Q7HR98_SOLLC</name>
<evidence type="ECO:0000313" key="1">
    <source>
        <dbReference type="EnsemblPlants" id="Solyc08g075705.1.1"/>
    </source>
</evidence>
<keyword evidence="2" id="KW-1185">Reference proteome</keyword>
<dbReference type="Gramene" id="Solyc08g075705.1.1">
    <property type="protein sequence ID" value="Solyc08g075705.1.1"/>
    <property type="gene ID" value="Solyc08g075705.1"/>
</dbReference>
<sequence length="121" mass="14083">MKSPFVNPVLGLLKSRPYKSEVQFFCSALFFHCLQNPSPQIPQGSVLRLREEIAVSENLGLIARSECDLKFLPGFVRPCQEYFFNELDEFMENVSKKCFKIRLYVVTNLVKETFRDVKPEK</sequence>
<reference evidence="1" key="2">
    <citation type="submission" date="2019-01" db="UniProtKB">
        <authorList>
            <consortium name="EnsemblPlants"/>
        </authorList>
    </citation>
    <scope>IDENTIFICATION</scope>
    <source>
        <strain evidence="1">cv. Heinz 1706</strain>
    </source>
</reference>
<dbReference type="EnsemblPlants" id="Solyc08g075705.1.1">
    <property type="protein sequence ID" value="Solyc08g075705.1.1"/>
    <property type="gene ID" value="Solyc08g075705.1"/>
</dbReference>
<reference evidence="1" key="1">
    <citation type="journal article" date="2012" name="Nature">
        <title>The tomato genome sequence provides insights into fleshy fruit evolution.</title>
        <authorList>
            <consortium name="Tomato Genome Consortium"/>
        </authorList>
    </citation>
    <scope>NUCLEOTIDE SEQUENCE [LARGE SCALE GENOMIC DNA]</scope>
    <source>
        <strain evidence="1">cv. Heinz 1706</strain>
    </source>
</reference>
<accession>A0A3Q7HR98</accession>
<dbReference type="AlphaFoldDB" id="A0A3Q7HR98"/>
<protein>
    <submittedName>
        <fullName evidence="1">Uncharacterized protein</fullName>
    </submittedName>
</protein>
<organism evidence="1">
    <name type="scientific">Solanum lycopersicum</name>
    <name type="common">Tomato</name>
    <name type="synonym">Lycopersicon esculentum</name>
    <dbReference type="NCBI Taxonomy" id="4081"/>
    <lineage>
        <taxon>Eukaryota</taxon>
        <taxon>Viridiplantae</taxon>
        <taxon>Streptophyta</taxon>
        <taxon>Embryophyta</taxon>
        <taxon>Tracheophyta</taxon>
        <taxon>Spermatophyta</taxon>
        <taxon>Magnoliopsida</taxon>
        <taxon>eudicotyledons</taxon>
        <taxon>Gunneridae</taxon>
        <taxon>Pentapetalae</taxon>
        <taxon>asterids</taxon>
        <taxon>lamiids</taxon>
        <taxon>Solanales</taxon>
        <taxon>Solanaceae</taxon>
        <taxon>Solanoideae</taxon>
        <taxon>Solaneae</taxon>
        <taxon>Solanum</taxon>
        <taxon>Solanum subgen. Lycopersicon</taxon>
    </lineage>
</organism>
<dbReference type="Proteomes" id="UP000004994">
    <property type="component" value="Chromosome 8"/>
</dbReference>
<evidence type="ECO:0000313" key="2">
    <source>
        <dbReference type="Proteomes" id="UP000004994"/>
    </source>
</evidence>
<dbReference type="InParanoid" id="A0A3Q7HR98"/>